<organism evidence="1 2">
    <name type="scientific">Pseudomicrostroma glucosiphilum</name>
    <dbReference type="NCBI Taxonomy" id="1684307"/>
    <lineage>
        <taxon>Eukaryota</taxon>
        <taxon>Fungi</taxon>
        <taxon>Dikarya</taxon>
        <taxon>Basidiomycota</taxon>
        <taxon>Ustilaginomycotina</taxon>
        <taxon>Exobasidiomycetes</taxon>
        <taxon>Microstromatales</taxon>
        <taxon>Microstromatales incertae sedis</taxon>
        <taxon>Pseudomicrostroma</taxon>
    </lineage>
</organism>
<evidence type="ECO:0000313" key="2">
    <source>
        <dbReference type="Proteomes" id="UP000245942"/>
    </source>
</evidence>
<dbReference type="RefSeq" id="XP_025350450.1">
    <property type="nucleotide sequence ID" value="XM_025491781.1"/>
</dbReference>
<dbReference type="STRING" id="1684307.A0A316UDM4"/>
<protein>
    <recommendedName>
        <fullName evidence="3">SnoaL-like domain-containing protein</fullName>
    </recommendedName>
</protein>
<evidence type="ECO:0000313" key="1">
    <source>
        <dbReference type="EMBL" id="PWN23290.1"/>
    </source>
</evidence>
<evidence type="ECO:0008006" key="3">
    <source>
        <dbReference type="Google" id="ProtNLM"/>
    </source>
</evidence>
<dbReference type="EMBL" id="KZ819322">
    <property type="protein sequence ID" value="PWN23290.1"/>
    <property type="molecule type" value="Genomic_DNA"/>
</dbReference>
<reference evidence="1 2" key="1">
    <citation type="journal article" date="2018" name="Mol. Biol. Evol.">
        <title>Broad Genomic Sampling Reveals a Smut Pathogenic Ancestry of the Fungal Clade Ustilaginomycotina.</title>
        <authorList>
            <person name="Kijpornyongpan T."/>
            <person name="Mondo S.J."/>
            <person name="Barry K."/>
            <person name="Sandor L."/>
            <person name="Lee J."/>
            <person name="Lipzen A."/>
            <person name="Pangilinan J."/>
            <person name="LaButti K."/>
            <person name="Hainaut M."/>
            <person name="Henrissat B."/>
            <person name="Grigoriev I.V."/>
            <person name="Spatafora J.W."/>
            <person name="Aime M.C."/>
        </authorList>
    </citation>
    <scope>NUCLEOTIDE SEQUENCE [LARGE SCALE GENOMIC DNA]</scope>
    <source>
        <strain evidence="1 2">MCA 4718</strain>
    </source>
</reference>
<gene>
    <name evidence="1" type="ORF">BCV69DRAFT_280898</name>
</gene>
<dbReference type="PANTHER" id="PTHR34213:SF2">
    <property type="entry name" value="NUCLEAR TRANSPORT FACTOR 2 (NTF2) FAMILY PROTEIN"/>
    <property type="match status" value="1"/>
</dbReference>
<dbReference type="PANTHER" id="PTHR34213">
    <property type="entry name" value="NUCLEAR TRANSPORT FACTOR 2 (NTF2) FAMILY PROTEIN"/>
    <property type="match status" value="1"/>
</dbReference>
<dbReference type="OrthoDB" id="2400485at2759"/>
<keyword evidence="2" id="KW-1185">Reference proteome</keyword>
<name>A0A316UDM4_9BASI</name>
<accession>A0A316UDM4</accession>
<proteinExistence type="predicted"/>
<sequence length="200" mass="22903">MTSPPSTLPEQSPFSAFSKTLQEQLGKQGFNLNEQTQPEMTPQTEQRIADAQALFQSKVTLDIIKRSWSPTGVFEDPIAYTKGFRQYAAQWWGMKVFNKSETLAWRLVSSSPTEILYAQKHIYAKFGMEKVMHSTVWMKLDDTGRIAHFQDRWDGKDMPGWWAWGFRRLNALTLPLFMSVPSKVHPDMAEGNGPKGRSEL</sequence>
<dbReference type="AlphaFoldDB" id="A0A316UDM4"/>
<dbReference type="GeneID" id="37013515"/>
<dbReference type="Proteomes" id="UP000245942">
    <property type="component" value="Unassembled WGS sequence"/>
</dbReference>